<dbReference type="Gene3D" id="3.30.1120.70">
    <property type="match status" value="1"/>
</dbReference>
<dbReference type="Gene3D" id="1.20.1270.210">
    <property type="match status" value="1"/>
</dbReference>
<dbReference type="Proteomes" id="UP000886884">
    <property type="component" value="Unassembled WGS sequence"/>
</dbReference>
<gene>
    <name evidence="1" type="ORF">IAA64_11275</name>
</gene>
<reference evidence="1" key="1">
    <citation type="submission" date="2020-10" db="EMBL/GenBank/DDBJ databases">
        <authorList>
            <person name="Gilroy R."/>
        </authorList>
    </citation>
    <scope>NUCLEOTIDE SEQUENCE</scope>
    <source>
        <strain evidence="1">CHK183-6373</strain>
    </source>
</reference>
<dbReference type="InterPro" id="IPR006944">
    <property type="entry name" value="Phage/GTA_portal"/>
</dbReference>
<protein>
    <submittedName>
        <fullName evidence="1">Phage portal protein</fullName>
    </submittedName>
</protein>
<proteinExistence type="predicted"/>
<dbReference type="Pfam" id="PF04860">
    <property type="entry name" value="Phage_portal"/>
    <property type="match status" value="1"/>
</dbReference>
<accession>A0A9D1P8J9</accession>
<organism evidence="1 2">
    <name type="scientific">Candidatus Ornithocaccomicrobium faecavium</name>
    <dbReference type="NCBI Taxonomy" id="2840890"/>
    <lineage>
        <taxon>Bacteria</taxon>
        <taxon>Bacillati</taxon>
        <taxon>Bacillota</taxon>
        <taxon>Clostridia</taxon>
        <taxon>Candidatus Ornithocaccomicrobium</taxon>
    </lineage>
</organism>
<evidence type="ECO:0000313" key="2">
    <source>
        <dbReference type="Proteomes" id="UP000886884"/>
    </source>
</evidence>
<dbReference type="EMBL" id="DVOT01000207">
    <property type="protein sequence ID" value="HIV28546.1"/>
    <property type="molecule type" value="Genomic_DNA"/>
</dbReference>
<dbReference type="InterPro" id="IPR006427">
    <property type="entry name" value="Portal_HK97"/>
</dbReference>
<dbReference type="Gene3D" id="3.40.140.120">
    <property type="match status" value="1"/>
</dbReference>
<dbReference type="AlphaFoldDB" id="A0A9D1P8J9"/>
<comment type="caution">
    <text evidence="1">The sequence shown here is derived from an EMBL/GenBank/DDBJ whole genome shotgun (WGS) entry which is preliminary data.</text>
</comment>
<feature type="non-terminal residue" evidence="1">
    <location>
        <position position="402"/>
    </location>
</feature>
<sequence>MVLKFLGREIEIRAPAKTKTKTPRKMALAAADGDEGWTAYLSGAGYDVSPLTALRVSAVFRCVDVVAKTMASLPLFLYQETERGKEKAREHRLYPILHALPNPYTTAYSFWHMYVANLMLTRGAFARIERDAGGYISALWNVPTGAVSGVHINPATGEPYIIVSFENGVTQTLYDGDFMYTPSFLFSSATDPISPVTIAADVLGLTMALNGYAKSSFEAGTNPGGFIEHPGQLSDAAYARFVQSFTEKYAGIQNQHKWLFLEEGAKAQPFERDMEKTQALESRKFAVTEVCRMFGVPPHLVYDLDRATFSNIEQQSIEFVQNCISPMAVRLEQTIYKDLLNPRERRRYFAKFNVNGLMRGDMAARTAYYNSARQNGWMSGDEIRELEDMNRMPDGLGGLYLV</sequence>
<reference evidence="1" key="2">
    <citation type="journal article" date="2021" name="PeerJ">
        <title>Extensive microbial diversity within the chicken gut microbiome revealed by metagenomics and culture.</title>
        <authorList>
            <person name="Gilroy R."/>
            <person name="Ravi A."/>
            <person name="Getino M."/>
            <person name="Pursley I."/>
            <person name="Horton D.L."/>
            <person name="Alikhan N.F."/>
            <person name="Baker D."/>
            <person name="Gharbi K."/>
            <person name="Hall N."/>
            <person name="Watson M."/>
            <person name="Adriaenssens E.M."/>
            <person name="Foster-Nyarko E."/>
            <person name="Jarju S."/>
            <person name="Secka A."/>
            <person name="Antonio M."/>
            <person name="Oren A."/>
            <person name="Chaudhuri R.R."/>
            <person name="La Ragione R."/>
            <person name="Hildebrand F."/>
            <person name="Pallen M.J."/>
        </authorList>
    </citation>
    <scope>NUCLEOTIDE SEQUENCE</scope>
    <source>
        <strain evidence="1">CHK183-6373</strain>
    </source>
</reference>
<evidence type="ECO:0000313" key="1">
    <source>
        <dbReference type="EMBL" id="HIV28546.1"/>
    </source>
</evidence>
<dbReference type="NCBIfam" id="TIGR01537">
    <property type="entry name" value="portal_HK97"/>
    <property type="match status" value="1"/>
</dbReference>
<name>A0A9D1P8J9_9FIRM</name>